<protein>
    <submittedName>
        <fullName evidence="2">Uncharacterized protein</fullName>
    </submittedName>
</protein>
<feature type="compositionally biased region" description="Pro residues" evidence="1">
    <location>
        <begin position="172"/>
        <end position="181"/>
    </location>
</feature>
<evidence type="ECO:0000313" key="3">
    <source>
        <dbReference type="Proteomes" id="UP000292702"/>
    </source>
</evidence>
<accession>A0A4R0RQV0</accession>
<organism evidence="2 3">
    <name type="scientific">Steccherinum ochraceum</name>
    <dbReference type="NCBI Taxonomy" id="92696"/>
    <lineage>
        <taxon>Eukaryota</taxon>
        <taxon>Fungi</taxon>
        <taxon>Dikarya</taxon>
        <taxon>Basidiomycota</taxon>
        <taxon>Agaricomycotina</taxon>
        <taxon>Agaricomycetes</taxon>
        <taxon>Polyporales</taxon>
        <taxon>Steccherinaceae</taxon>
        <taxon>Steccherinum</taxon>
    </lineage>
</organism>
<dbReference type="AlphaFoldDB" id="A0A4R0RQV0"/>
<feature type="compositionally biased region" description="Basic and acidic residues" evidence="1">
    <location>
        <begin position="247"/>
        <end position="256"/>
    </location>
</feature>
<reference evidence="2 3" key="1">
    <citation type="submission" date="2018-11" db="EMBL/GenBank/DDBJ databases">
        <title>Genome assembly of Steccherinum ochraceum LE-BIN_3174, the white-rot fungus of the Steccherinaceae family (The Residual Polyporoid clade, Polyporales, Basidiomycota).</title>
        <authorList>
            <person name="Fedorova T.V."/>
            <person name="Glazunova O.A."/>
            <person name="Landesman E.O."/>
            <person name="Moiseenko K.V."/>
            <person name="Psurtseva N.V."/>
            <person name="Savinova O.S."/>
            <person name="Shakhova N.V."/>
            <person name="Tyazhelova T.V."/>
            <person name="Vasina D.V."/>
        </authorList>
    </citation>
    <scope>NUCLEOTIDE SEQUENCE [LARGE SCALE GENOMIC DNA]</scope>
    <source>
        <strain evidence="2 3">LE-BIN_3174</strain>
    </source>
</reference>
<feature type="region of interest" description="Disordered" evidence="1">
    <location>
        <begin position="160"/>
        <end position="280"/>
    </location>
</feature>
<keyword evidence="3" id="KW-1185">Reference proteome</keyword>
<gene>
    <name evidence="2" type="ORF">EIP91_012099</name>
</gene>
<proteinExistence type="predicted"/>
<comment type="caution">
    <text evidence="2">The sequence shown here is derived from an EMBL/GenBank/DDBJ whole genome shotgun (WGS) entry which is preliminary data.</text>
</comment>
<evidence type="ECO:0000313" key="2">
    <source>
        <dbReference type="EMBL" id="TCD71151.1"/>
    </source>
</evidence>
<sequence length="384" mass="41643">MPRQRRRGRGLDRAQRAIARYHRDTWLIARIAKFLDCSPQEVHAAHNNVAQDDLSEDGNYLDGQTDDVFIPDLVSQALGQRPGRIGGRGPGSSVQLPIVITDSEDDPMDCEPTRMTTPLVDSAQTESADVSCVASSSGPSRLPNEPRAVEFIGIVPPKSRRRPELTSATSPLPLPRTPLHPLPRIRSSTTTISGPLPLPRRRPLVAQSGPQVNHPTPLLNAASPLSSDAPTQVERMPPASGSTSVNQHRDPVEDRLPPQAPPCTVPQESSEPIRGPPSESLSLSQARLSAIEVAMKEAAESPVLKFLKGLSPPCDKFVQHFYAKGISTLVDLKALAGMNDHRLEAIGREGLRSSDMSLLEWSLIKHGLADLRNIAAITQKDRCA</sequence>
<dbReference type="EMBL" id="RWJN01000009">
    <property type="protein sequence ID" value="TCD71151.1"/>
    <property type="molecule type" value="Genomic_DNA"/>
</dbReference>
<evidence type="ECO:0000256" key="1">
    <source>
        <dbReference type="SAM" id="MobiDB-lite"/>
    </source>
</evidence>
<name>A0A4R0RQV0_9APHY</name>
<dbReference type="Proteomes" id="UP000292702">
    <property type="component" value="Unassembled WGS sequence"/>
</dbReference>